<sequence>LSIDTIKAKALEHLMSNGKILFAGHSEKPCSIFKNPQLFPSMLPWLFPYGHGGIGQSIMNKIHSPFVQKRHLLIYYDKRFQTDPNFPLIAFYEFLHSKRTRFPHLIAERNGS</sequence>
<proteinExistence type="predicted"/>
<organism evidence="1 2">
    <name type="scientific">Galerina marginata (strain CBS 339.88)</name>
    <dbReference type="NCBI Taxonomy" id="685588"/>
    <lineage>
        <taxon>Eukaryota</taxon>
        <taxon>Fungi</taxon>
        <taxon>Dikarya</taxon>
        <taxon>Basidiomycota</taxon>
        <taxon>Agaricomycotina</taxon>
        <taxon>Agaricomycetes</taxon>
        <taxon>Agaricomycetidae</taxon>
        <taxon>Agaricales</taxon>
        <taxon>Agaricineae</taxon>
        <taxon>Strophariaceae</taxon>
        <taxon>Galerina</taxon>
    </lineage>
</organism>
<evidence type="ECO:0000313" key="1">
    <source>
        <dbReference type="EMBL" id="KDR64984.1"/>
    </source>
</evidence>
<dbReference type="AlphaFoldDB" id="A0A067SB69"/>
<name>A0A067SB69_GALM3</name>
<dbReference type="Proteomes" id="UP000027222">
    <property type="component" value="Unassembled WGS sequence"/>
</dbReference>
<dbReference type="EMBL" id="KL142611">
    <property type="protein sequence ID" value="KDR64984.1"/>
    <property type="molecule type" value="Genomic_DNA"/>
</dbReference>
<gene>
    <name evidence="1" type="ORF">GALMADRAFT_82437</name>
</gene>
<dbReference type="HOGENOM" id="CLU_114793_1_0_1"/>
<reference evidence="2" key="1">
    <citation type="journal article" date="2014" name="Proc. Natl. Acad. Sci. U.S.A.">
        <title>Extensive sampling of basidiomycete genomes demonstrates inadequacy of the white-rot/brown-rot paradigm for wood decay fungi.</title>
        <authorList>
            <person name="Riley R."/>
            <person name="Salamov A.A."/>
            <person name="Brown D.W."/>
            <person name="Nagy L.G."/>
            <person name="Floudas D."/>
            <person name="Held B.W."/>
            <person name="Levasseur A."/>
            <person name="Lombard V."/>
            <person name="Morin E."/>
            <person name="Otillar R."/>
            <person name="Lindquist E.A."/>
            <person name="Sun H."/>
            <person name="LaButti K.M."/>
            <person name="Schmutz J."/>
            <person name="Jabbour D."/>
            <person name="Luo H."/>
            <person name="Baker S.E."/>
            <person name="Pisabarro A.G."/>
            <person name="Walton J.D."/>
            <person name="Blanchette R.A."/>
            <person name="Henrissat B."/>
            <person name="Martin F."/>
            <person name="Cullen D."/>
            <person name="Hibbett D.S."/>
            <person name="Grigoriev I.V."/>
        </authorList>
    </citation>
    <scope>NUCLEOTIDE SEQUENCE [LARGE SCALE GENOMIC DNA]</scope>
    <source>
        <strain evidence="2">CBS 339.88</strain>
    </source>
</reference>
<feature type="non-terminal residue" evidence="1">
    <location>
        <position position="1"/>
    </location>
</feature>
<accession>A0A067SB69</accession>
<protein>
    <submittedName>
        <fullName evidence="1">Uncharacterized protein</fullName>
    </submittedName>
</protein>
<evidence type="ECO:0000313" key="2">
    <source>
        <dbReference type="Proteomes" id="UP000027222"/>
    </source>
</evidence>
<keyword evidence="2" id="KW-1185">Reference proteome</keyword>
<dbReference type="OrthoDB" id="3221862at2759"/>
<dbReference type="STRING" id="685588.A0A067SB69"/>